<proteinExistence type="predicted"/>
<evidence type="ECO:0000256" key="5">
    <source>
        <dbReference type="ARBA" id="ARBA00023157"/>
    </source>
</evidence>
<reference evidence="8" key="1">
    <citation type="submission" date="2020-11" db="EMBL/GenBank/DDBJ databases">
        <authorList>
            <person name="Tran Van P."/>
        </authorList>
    </citation>
    <scope>NUCLEOTIDE SEQUENCE</scope>
</reference>
<dbReference type="InterPro" id="IPR051578">
    <property type="entry name" value="GDPD"/>
</dbReference>
<dbReference type="Proteomes" id="UP000759131">
    <property type="component" value="Unassembled WGS sequence"/>
</dbReference>
<keyword evidence="2" id="KW-0479">Metal-binding</keyword>
<sequence length="188" mass="21717">ESKNFDYEDNQPFETLKDVLERMDANCGINFEIKYPQTYSDGHWEAEKPLELNEYIDIIVKALYDNIGNRSGIITSFHVDLCSMIHLKQNKLRAMSSTGTRKLNLHTTRAALLFCWAHTLLRAWVWMDKDLLADNTLIPFVKSRDLYVYVWGTQINSQQVIDQLVNNGADGLIFDKIDKLLSQSTQIV</sequence>
<evidence type="ECO:0000259" key="7">
    <source>
        <dbReference type="PROSITE" id="PS51704"/>
    </source>
</evidence>
<dbReference type="OrthoDB" id="1058301at2759"/>
<keyword evidence="6" id="KW-0456">Lyase</keyword>
<dbReference type="InterPro" id="IPR030395">
    <property type="entry name" value="GP_PDE_dom"/>
</dbReference>
<evidence type="ECO:0000313" key="8">
    <source>
        <dbReference type="EMBL" id="CAD7633950.1"/>
    </source>
</evidence>
<dbReference type="PANTHER" id="PTHR22958:SF1">
    <property type="entry name" value="GLYCEROPHOSPHOCHOLINE PHOSPHODIESTERASE GPCPD1"/>
    <property type="match status" value="1"/>
</dbReference>
<dbReference type="SUPFAM" id="SSF51695">
    <property type="entry name" value="PLC-like phosphodiesterases"/>
    <property type="match status" value="1"/>
</dbReference>
<keyword evidence="5" id="KW-1015">Disulfide bond</keyword>
<dbReference type="InterPro" id="IPR017946">
    <property type="entry name" value="PLC-like_Pdiesterase_TIM-brl"/>
</dbReference>
<dbReference type="GO" id="GO:0016829">
    <property type="term" value="F:lyase activity"/>
    <property type="evidence" value="ECO:0007669"/>
    <property type="project" value="UniProtKB-KW"/>
</dbReference>
<comment type="catalytic activity">
    <reaction evidence="1">
        <text>an N-(acyl)-sphingosylphosphoethanolamine = an N-(acyl)-sphingosyl-1,3-cyclic phosphate + ethanolamine</text>
        <dbReference type="Rhea" id="RHEA:60648"/>
        <dbReference type="ChEBI" id="CHEBI:57603"/>
        <dbReference type="ChEBI" id="CHEBI:143891"/>
        <dbReference type="ChEBI" id="CHEBI:143892"/>
    </reaction>
</comment>
<accession>A0A7R9L326</accession>
<dbReference type="PANTHER" id="PTHR22958">
    <property type="entry name" value="GLYCEROPHOSPHORYL DIESTER PHOSPHODIESTERASE"/>
    <property type="match status" value="1"/>
</dbReference>
<dbReference type="GO" id="GO:0046475">
    <property type="term" value="P:glycerophospholipid catabolic process"/>
    <property type="evidence" value="ECO:0007669"/>
    <property type="project" value="TreeGrafter"/>
</dbReference>
<evidence type="ECO:0000256" key="3">
    <source>
        <dbReference type="ARBA" id="ARBA00022801"/>
    </source>
</evidence>
<keyword evidence="4" id="KW-0460">Magnesium</keyword>
<protein>
    <recommendedName>
        <fullName evidence="7">GP-PDE domain-containing protein</fullName>
    </recommendedName>
</protein>
<keyword evidence="9" id="KW-1185">Reference proteome</keyword>
<feature type="non-terminal residue" evidence="8">
    <location>
        <position position="1"/>
    </location>
</feature>
<gene>
    <name evidence="8" type="ORF">OSB1V03_LOCUS14346</name>
</gene>
<dbReference type="AlphaFoldDB" id="A0A7R9L326"/>
<evidence type="ECO:0000313" key="9">
    <source>
        <dbReference type="Proteomes" id="UP000759131"/>
    </source>
</evidence>
<dbReference type="GO" id="GO:0046872">
    <property type="term" value="F:metal ion binding"/>
    <property type="evidence" value="ECO:0007669"/>
    <property type="project" value="UniProtKB-KW"/>
</dbReference>
<name>A0A7R9L326_9ACAR</name>
<evidence type="ECO:0000256" key="6">
    <source>
        <dbReference type="ARBA" id="ARBA00023239"/>
    </source>
</evidence>
<evidence type="ECO:0000256" key="2">
    <source>
        <dbReference type="ARBA" id="ARBA00022723"/>
    </source>
</evidence>
<dbReference type="EMBL" id="OC868267">
    <property type="protein sequence ID" value="CAD7633950.1"/>
    <property type="molecule type" value="Genomic_DNA"/>
</dbReference>
<keyword evidence="3" id="KW-0378">Hydrolase</keyword>
<dbReference type="Gene3D" id="3.20.20.190">
    <property type="entry name" value="Phosphatidylinositol (PI) phosphodiesterase"/>
    <property type="match status" value="1"/>
</dbReference>
<dbReference type="EMBL" id="CAJPIZ010013692">
    <property type="protein sequence ID" value="CAG2114380.1"/>
    <property type="molecule type" value="Genomic_DNA"/>
</dbReference>
<organism evidence="8">
    <name type="scientific">Medioppia subpectinata</name>
    <dbReference type="NCBI Taxonomy" id="1979941"/>
    <lineage>
        <taxon>Eukaryota</taxon>
        <taxon>Metazoa</taxon>
        <taxon>Ecdysozoa</taxon>
        <taxon>Arthropoda</taxon>
        <taxon>Chelicerata</taxon>
        <taxon>Arachnida</taxon>
        <taxon>Acari</taxon>
        <taxon>Acariformes</taxon>
        <taxon>Sarcoptiformes</taxon>
        <taxon>Oribatida</taxon>
        <taxon>Brachypylina</taxon>
        <taxon>Oppioidea</taxon>
        <taxon>Oppiidae</taxon>
        <taxon>Medioppia</taxon>
    </lineage>
</organism>
<dbReference type="GO" id="GO:0047389">
    <property type="term" value="F:glycerophosphocholine phosphodiesterase activity"/>
    <property type="evidence" value="ECO:0007669"/>
    <property type="project" value="TreeGrafter"/>
</dbReference>
<evidence type="ECO:0000256" key="1">
    <source>
        <dbReference type="ARBA" id="ARBA00000110"/>
    </source>
</evidence>
<dbReference type="Pfam" id="PF03009">
    <property type="entry name" value="GDPD"/>
    <property type="match status" value="1"/>
</dbReference>
<feature type="domain" description="GP-PDE" evidence="7">
    <location>
        <begin position="1"/>
        <end position="184"/>
    </location>
</feature>
<evidence type="ECO:0000256" key="4">
    <source>
        <dbReference type="ARBA" id="ARBA00022842"/>
    </source>
</evidence>
<dbReference type="PROSITE" id="PS51704">
    <property type="entry name" value="GP_PDE"/>
    <property type="match status" value="1"/>
</dbReference>